<evidence type="ECO:0000256" key="3">
    <source>
        <dbReference type="ARBA" id="ARBA00022989"/>
    </source>
</evidence>
<keyword evidence="3 5" id="KW-1133">Transmembrane helix</keyword>
<feature type="transmembrane region" description="Helical" evidence="5">
    <location>
        <begin position="29"/>
        <end position="47"/>
    </location>
</feature>
<dbReference type="GO" id="GO:0016020">
    <property type="term" value="C:membrane"/>
    <property type="evidence" value="ECO:0007669"/>
    <property type="project" value="UniProtKB-SubCell"/>
</dbReference>
<dbReference type="AlphaFoldDB" id="W8T622"/>
<dbReference type="InterPro" id="IPR007016">
    <property type="entry name" value="O-antigen_ligase-rel_domated"/>
</dbReference>
<feature type="transmembrane region" description="Helical" evidence="5">
    <location>
        <begin position="178"/>
        <end position="198"/>
    </location>
</feature>
<feature type="transmembrane region" description="Helical" evidence="5">
    <location>
        <begin position="227"/>
        <end position="244"/>
    </location>
</feature>
<organism evidence="7 8">
    <name type="scientific">Peptoclostridium acidaminophilum DSM 3953</name>
    <dbReference type="NCBI Taxonomy" id="1286171"/>
    <lineage>
        <taxon>Bacteria</taxon>
        <taxon>Bacillati</taxon>
        <taxon>Bacillota</taxon>
        <taxon>Clostridia</taxon>
        <taxon>Peptostreptococcales</taxon>
        <taxon>Peptoclostridiaceae</taxon>
        <taxon>Peptoclostridium</taxon>
    </lineage>
</organism>
<dbReference type="HOGENOM" id="CLU_634092_0_0_9"/>
<dbReference type="STRING" id="1286171.EAL2_c18880"/>
<dbReference type="KEGG" id="eac:EAL2_c18880"/>
<dbReference type="PATRIC" id="fig|1286171.3.peg.1837"/>
<feature type="transmembrane region" description="Helical" evidence="5">
    <location>
        <begin position="6"/>
        <end position="22"/>
    </location>
</feature>
<sequence length="418" mass="48386">MMSIVKVLWIFCCFNLALLFITSKHNRTIAHLMLATLVVNIAFPLYIDLNKEYTVYVTSLAFVLLVYNIVLATYEEKELISDFSLDVSREMKIITAGLGMIYVFTAFQLLVLKIYRHETYAYVFSTYVVVHMIVFFFHGVRGKYDKEKLMTVVSFFSLGNSLLGIKEALSGIYRVGGLVGYCNGAGNLGAILFPVLLYKFWKKKSVFNFVVLALNLEFTYLTYTRTGYIAIFVEAFIFTVFMILRNNDRRMVVKKLFYVLISAVALFFLYMVYLDDIIAMYNSLFNYRGSTQSMRFVQFQRVFNIFFESPFIGIGTGQYAQYLLMTHFVSDFDIHSQWLSILTEQGLLTFISYAFFYAAAFVMLLKRCKGADLWFPMAIFAGNSLAINFNVNQYYGINIYIFYLIVFGFVFAMEEKAE</sequence>
<protein>
    <submittedName>
        <fullName evidence="7">Lipid A core-O-antigen ligase</fullName>
    </submittedName>
</protein>
<dbReference type="PANTHER" id="PTHR37422">
    <property type="entry name" value="TEICHURONIC ACID BIOSYNTHESIS PROTEIN TUAE"/>
    <property type="match status" value="1"/>
</dbReference>
<evidence type="ECO:0000259" key="6">
    <source>
        <dbReference type="Pfam" id="PF04932"/>
    </source>
</evidence>
<evidence type="ECO:0000313" key="7">
    <source>
        <dbReference type="EMBL" id="AHM57169.1"/>
    </source>
</evidence>
<feature type="transmembrane region" description="Helical" evidence="5">
    <location>
        <begin position="120"/>
        <end position="137"/>
    </location>
</feature>
<dbReference type="Proteomes" id="UP000019591">
    <property type="component" value="Chromosome"/>
</dbReference>
<name>W8T622_PEPAC</name>
<dbReference type="RefSeq" id="WP_025436121.1">
    <property type="nucleotide sequence ID" value="NZ_CP007452.1"/>
</dbReference>
<gene>
    <name evidence="7" type="ORF">EAL2_c18880</name>
</gene>
<dbReference type="OrthoDB" id="2580765at2"/>
<dbReference type="InterPro" id="IPR051533">
    <property type="entry name" value="WaaL-like"/>
</dbReference>
<keyword evidence="8" id="KW-1185">Reference proteome</keyword>
<feature type="domain" description="O-antigen ligase-related" evidence="6">
    <location>
        <begin position="213"/>
        <end position="353"/>
    </location>
</feature>
<accession>W8T622</accession>
<dbReference type="EMBL" id="CP007452">
    <property type="protein sequence ID" value="AHM57169.1"/>
    <property type="molecule type" value="Genomic_DNA"/>
</dbReference>
<keyword evidence="2 5" id="KW-0812">Transmembrane</keyword>
<proteinExistence type="predicted"/>
<keyword evidence="7" id="KW-0436">Ligase</keyword>
<feature type="transmembrane region" description="Helical" evidence="5">
    <location>
        <begin position="346"/>
        <end position="365"/>
    </location>
</feature>
<feature type="transmembrane region" description="Helical" evidence="5">
    <location>
        <begin position="53"/>
        <end position="72"/>
    </location>
</feature>
<dbReference type="Pfam" id="PF04932">
    <property type="entry name" value="Wzy_C"/>
    <property type="match status" value="1"/>
</dbReference>
<evidence type="ECO:0000256" key="4">
    <source>
        <dbReference type="ARBA" id="ARBA00023136"/>
    </source>
</evidence>
<evidence type="ECO:0000256" key="1">
    <source>
        <dbReference type="ARBA" id="ARBA00004141"/>
    </source>
</evidence>
<keyword evidence="4 5" id="KW-0472">Membrane</keyword>
<evidence type="ECO:0000256" key="2">
    <source>
        <dbReference type="ARBA" id="ARBA00022692"/>
    </source>
</evidence>
<feature type="transmembrane region" description="Helical" evidence="5">
    <location>
        <begin position="205"/>
        <end position="221"/>
    </location>
</feature>
<feature type="transmembrane region" description="Helical" evidence="5">
    <location>
        <begin position="395"/>
        <end position="413"/>
    </location>
</feature>
<dbReference type="GO" id="GO:0016874">
    <property type="term" value="F:ligase activity"/>
    <property type="evidence" value="ECO:0007669"/>
    <property type="project" value="UniProtKB-KW"/>
</dbReference>
<evidence type="ECO:0000256" key="5">
    <source>
        <dbReference type="SAM" id="Phobius"/>
    </source>
</evidence>
<reference evidence="7 8" key="1">
    <citation type="journal article" date="2014" name="Genome Announc.">
        <title>Complete Genome Sequence of Amino Acid-Utilizing Eubacterium acidaminophilum al-2 (DSM 3953).</title>
        <authorList>
            <person name="Poehlein A."/>
            <person name="Andreesen J.R."/>
            <person name="Daniel R."/>
        </authorList>
    </citation>
    <scope>NUCLEOTIDE SEQUENCE [LARGE SCALE GENOMIC DNA]</scope>
    <source>
        <strain evidence="7 8">DSM 3953</strain>
    </source>
</reference>
<evidence type="ECO:0000313" key="8">
    <source>
        <dbReference type="Proteomes" id="UP000019591"/>
    </source>
</evidence>
<dbReference type="PANTHER" id="PTHR37422:SF17">
    <property type="entry name" value="O-ANTIGEN LIGASE"/>
    <property type="match status" value="1"/>
</dbReference>
<feature type="transmembrane region" description="Helical" evidence="5">
    <location>
        <begin position="256"/>
        <end position="274"/>
    </location>
</feature>
<feature type="transmembrane region" description="Helical" evidence="5">
    <location>
        <begin position="93"/>
        <end position="114"/>
    </location>
</feature>
<comment type="subcellular location">
    <subcellularLocation>
        <location evidence="1">Membrane</location>
        <topology evidence="1">Multi-pass membrane protein</topology>
    </subcellularLocation>
</comment>
<dbReference type="eggNOG" id="ENOG5034333">
    <property type="taxonomic scope" value="Bacteria"/>
</dbReference>